<organism evidence="2 3">
    <name type="scientific">Metallococcus carri</name>
    <dbReference type="NCBI Taxonomy" id="1656884"/>
    <lineage>
        <taxon>Bacteria</taxon>
        <taxon>Bacillati</taxon>
        <taxon>Actinomycetota</taxon>
        <taxon>Actinomycetes</taxon>
        <taxon>Micrococcales</taxon>
        <taxon>Dermacoccaceae</taxon>
        <taxon>Metallococcus</taxon>
    </lineage>
</organism>
<comment type="caution">
    <text evidence="2">The sequence shown here is derived from an EMBL/GenBank/DDBJ whole genome shotgun (WGS) entry which is preliminary data.</text>
</comment>
<protein>
    <submittedName>
        <fullName evidence="2">Uncharacterized protein</fullName>
    </submittedName>
</protein>
<dbReference type="InterPro" id="IPR006311">
    <property type="entry name" value="TAT_signal"/>
</dbReference>
<feature type="signal peptide" evidence="1">
    <location>
        <begin position="1"/>
        <end position="35"/>
    </location>
</feature>
<dbReference type="AlphaFoldDB" id="A0A967B1H1"/>
<dbReference type="PROSITE" id="PS51318">
    <property type="entry name" value="TAT"/>
    <property type="match status" value="1"/>
</dbReference>
<dbReference type="EMBL" id="JAAOIV010000004">
    <property type="protein sequence ID" value="NHN55670.1"/>
    <property type="molecule type" value="Genomic_DNA"/>
</dbReference>
<keyword evidence="3" id="KW-1185">Reference proteome</keyword>
<reference evidence="2" key="1">
    <citation type="submission" date="2020-03" db="EMBL/GenBank/DDBJ databases">
        <title>Draft sequencing of Calidifontibacter sp. DB0510.</title>
        <authorList>
            <person name="Kim D.-U."/>
        </authorList>
    </citation>
    <scope>NUCLEOTIDE SEQUENCE</scope>
    <source>
        <strain evidence="2">DB0510</strain>
    </source>
</reference>
<evidence type="ECO:0000313" key="2">
    <source>
        <dbReference type="EMBL" id="NHN55670.1"/>
    </source>
</evidence>
<keyword evidence="1" id="KW-0732">Signal</keyword>
<dbReference type="RefSeq" id="WP_166195625.1">
    <property type="nucleotide sequence ID" value="NZ_JAAOIV010000004.1"/>
</dbReference>
<evidence type="ECO:0000313" key="3">
    <source>
        <dbReference type="Proteomes" id="UP000744769"/>
    </source>
</evidence>
<accession>A0A967B1H1</accession>
<dbReference type="Proteomes" id="UP000744769">
    <property type="component" value="Unassembled WGS sequence"/>
</dbReference>
<proteinExistence type="predicted"/>
<name>A0A967B1H1_9MICO</name>
<sequence>MPTEQATQIRRRRVVQGAAWAVPALVVGATAPAYAASGCAASCPSAQMNLGSPTGTVVRGSGTNSTSTGWQYTSNCTWATSNKVGYYTSGTSTAFGVTAAPTANCSTGFYNPTISLNAACSYTLKFDRTIYYTAGYASPTLSVRVGGDNTPNSGTQVATYTVTDPGSTNQNKNYFAGTQTVTFSGVSGPLYFWITVPAQGGTADNVNDLSLSNLSLSCA</sequence>
<gene>
    <name evidence="2" type="ORF">G9U51_07745</name>
</gene>
<evidence type="ECO:0000256" key="1">
    <source>
        <dbReference type="SAM" id="SignalP"/>
    </source>
</evidence>
<feature type="chain" id="PRO_5037813114" evidence="1">
    <location>
        <begin position="36"/>
        <end position="219"/>
    </location>
</feature>